<dbReference type="AlphaFoldDB" id="A0A3S5ARQ0"/>
<dbReference type="Proteomes" id="UP000784294">
    <property type="component" value="Unassembled WGS sequence"/>
</dbReference>
<reference evidence="2" key="1">
    <citation type="submission" date="2018-11" db="EMBL/GenBank/DDBJ databases">
        <authorList>
            <consortium name="Pathogen Informatics"/>
        </authorList>
    </citation>
    <scope>NUCLEOTIDE SEQUENCE</scope>
</reference>
<accession>A0A3S5ARQ0</accession>
<sequence length="256" mass="28091">MGTVFLRSQRLPRQELGACADSTTAWDPRHFSDIKSLDDTVPLIFRSDAPSILQASERKEIHPTFKLGDDFCLRKELEAAITGPGFTSLAPCQRTNLSGLHSLREDPNGQMMDDKLDEKEDAQGKAKVKDTSLESHSGSQQTPLDLRHYRITEDLSASFEAGLMASLVAAASGLPIATDEDDGEKDHWTEEPDDGIGMDTGNLDRASLVNNKSFAVSFLSQTAQKVRIIQQTNGIGFTGVMLFFGRLKYGVLLPVF</sequence>
<comment type="caution">
    <text evidence="2">The sequence shown here is derived from an EMBL/GenBank/DDBJ whole genome shotgun (WGS) entry which is preliminary data.</text>
</comment>
<gene>
    <name evidence="2" type="ORF">PXEA_LOCUS20165</name>
</gene>
<feature type="compositionally biased region" description="Basic and acidic residues" evidence="1">
    <location>
        <begin position="102"/>
        <end position="133"/>
    </location>
</feature>
<keyword evidence="3" id="KW-1185">Reference proteome</keyword>
<evidence type="ECO:0000313" key="2">
    <source>
        <dbReference type="EMBL" id="VEL26725.1"/>
    </source>
</evidence>
<evidence type="ECO:0000256" key="1">
    <source>
        <dbReference type="SAM" id="MobiDB-lite"/>
    </source>
</evidence>
<evidence type="ECO:0000313" key="3">
    <source>
        <dbReference type="Proteomes" id="UP000784294"/>
    </source>
</evidence>
<name>A0A3S5ARQ0_9PLAT</name>
<proteinExistence type="predicted"/>
<organism evidence="2 3">
    <name type="scientific">Protopolystoma xenopodis</name>
    <dbReference type="NCBI Taxonomy" id="117903"/>
    <lineage>
        <taxon>Eukaryota</taxon>
        <taxon>Metazoa</taxon>
        <taxon>Spiralia</taxon>
        <taxon>Lophotrochozoa</taxon>
        <taxon>Platyhelminthes</taxon>
        <taxon>Monogenea</taxon>
        <taxon>Polyopisthocotylea</taxon>
        <taxon>Polystomatidea</taxon>
        <taxon>Polystomatidae</taxon>
        <taxon>Protopolystoma</taxon>
    </lineage>
</organism>
<protein>
    <submittedName>
        <fullName evidence="2">Uncharacterized protein</fullName>
    </submittedName>
</protein>
<dbReference type="EMBL" id="CAAALY010082297">
    <property type="protein sequence ID" value="VEL26725.1"/>
    <property type="molecule type" value="Genomic_DNA"/>
</dbReference>
<feature type="region of interest" description="Disordered" evidence="1">
    <location>
        <begin position="100"/>
        <end position="142"/>
    </location>
</feature>